<evidence type="ECO:0000313" key="8">
    <source>
        <dbReference type="EMBL" id="PVI05431.1"/>
    </source>
</evidence>
<dbReference type="OrthoDB" id="3172332at2759"/>
<dbReference type="GO" id="GO:0008270">
    <property type="term" value="F:zinc ion binding"/>
    <property type="evidence" value="ECO:0007669"/>
    <property type="project" value="InterPro"/>
</dbReference>
<organism evidence="8 9">
    <name type="scientific">Periconia macrospinosa</name>
    <dbReference type="NCBI Taxonomy" id="97972"/>
    <lineage>
        <taxon>Eukaryota</taxon>
        <taxon>Fungi</taxon>
        <taxon>Dikarya</taxon>
        <taxon>Ascomycota</taxon>
        <taxon>Pezizomycotina</taxon>
        <taxon>Dothideomycetes</taxon>
        <taxon>Pleosporomycetidae</taxon>
        <taxon>Pleosporales</taxon>
        <taxon>Massarineae</taxon>
        <taxon>Periconiaceae</taxon>
        <taxon>Periconia</taxon>
    </lineage>
</organism>
<dbReference type="GO" id="GO:0000981">
    <property type="term" value="F:DNA-binding transcription factor activity, RNA polymerase II-specific"/>
    <property type="evidence" value="ECO:0007669"/>
    <property type="project" value="InterPro"/>
</dbReference>
<dbReference type="Proteomes" id="UP000244855">
    <property type="component" value="Unassembled WGS sequence"/>
</dbReference>
<proteinExistence type="predicted"/>
<evidence type="ECO:0000256" key="5">
    <source>
        <dbReference type="ARBA" id="ARBA00023163"/>
    </source>
</evidence>
<keyword evidence="3" id="KW-0805">Transcription regulation</keyword>
<dbReference type="SUPFAM" id="SSF57701">
    <property type="entry name" value="Zn2/Cys6 DNA-binding domain"/>
    <property type="match status" value="1"/>
</dbReference>
<reference evidence="8 9" key="1">
    <citation type="journal article" date="2018" name="Sci. Rep.">
        <title>Comparative genomics provides insights into the lifestyle and reveals functional heterogeneity of dark septate endophytic fungi.</title>
        <authorList>
            <person name="Knapp D.G."/>
            <person name="Nemeth J.B."/>
            <person name="Barry K."/>
            <person name="Hainaut M."/>
            <person name="Henrissat B."/>
            <person name="Johnson J."/>
            <person name="Kuo A."/>
            <person name="Lim J.H.P."/>
            <person name="Lipzen A."/>
            <person name="Nolan M."/>
            <person name="Ohm R.A."/>
            <person name="Tamas L."/>
            <person name="Grigoriev I.V."/>
            <person name="Spatafora J.W."/>
            <person name="Nagy L.G."/>
            <person name="Kovacs G.M."/>
        </authorList>
    </citation>
    <scope>NUCLEOTIDE SEQUENCE [LARGE SCALE GENOMIC DNA]</scope>
    <source>
        <strain evidence="8 9">DSE2036</strain>
    </source>
</reference>
<keyword evidence="4" id="KW-0238">DNA-binding</keyword>
<evidence type="ECO:0000256" key="3">
    <source>
        <dbReference type="ARBA" id="ARBA00023015"/>
    </source>
</evidence>
<dbReference type="InterPro" id="IPR036864">
    <property type="entry name" value="Zn2-C6_fun-type_DNA-bd_sf"/>
</dbReference>
<dbReference type="PANTHER" id="PTHR36206">
    <property type="entry name" value="ASPERCRYPTIN BIOSYNTHESIS CLUSTER-SPECIFIC TRANSCRIPTION REGULATOR ATNN-RELATED"/>
    <property type="match status" value="1"/>
</dbReference>
<evidence type="ECO:0000259" key="7">
    <source>
        <dbReference type="PROSITE" id="PS50048"/>
    </source>
</evidence>
<dbReference type="PANTHER" id="PTHR36206:SF13">
    <property type="entry name" value="TRANSCRIPTIONAL REGULATORY PROTEIN MOC3"/>
    <property type="match status" value="1"/>
</dbReference>
<evidence type="ECO:0000256" key="4">
    <source>
        <dbReference type="ARBA" id="ARBA00023125"/>
    </source>
</evidence>
<keyword evidence="2" id="KW-0862">Zinc</keyword>
<dbReference type="Pfam" id="PF00172">
    <property type="entry name" value="Zn_clus"/>
    <property type="match status" value="1"/>
</dbReference>
<keyword evidence="6" id="KW-0539">Nucleus</keyword>
<keyword evidence="5" id="KW-0804">Transcription</keyword>
<dbReference type="InterPro" id="IPR052360">
    <property type="entry name" value="Transcr_Regulatory_Proteins"/>
</dbReference>
<dbReference type="AlphaFoldDB" id="A0A2V1E4N0"/>
<sequence length="429" mass="47337">MSDNVVVPKPNNRRGAKVKSGCGTCRIRRIKCDEGKPSCQKCLTTGRTCDGYESPFKPFVNQIPKQAQGGSVIASMGLSSVRSGSVEITPRDIELLNHYFPIKTFYGTQIFCEEAAKQILQAGLTDPTVRHAISSLQALCNDLEASTKGAASIQEATPNYQYGLEQYSRALRGLASNLANPSSLELKSALYCCPILIGIEQARRNYAAMGHHIVGGLKIMREHQVRPFFASPGTLVPTMPDQLPYLDVFIIRLFAAPCKYADSPTPTHVFGVTAPLSESQQKPDMLSDFRTIAPNMRTELLNIGTSIIHLLGKVSQIQSSEAALQLLSDKADLLVSLESWLTNLDAIHKELGSQLEPVPVHFMRFFHQTMKVVLMGTLHVESSPDFQSKLQLENERLQTIANTVDEKVKNFVFSIKTGGDQKKRSKSKR</sequence>
<dbReference type="SMART" id="SM00066">
    <property type="entry name" value="GAL4"/>
    <property type="match status" value="1"/>
</dbReference>
<evidence type="ECO:0000256" key="1">
    <source>
        <dbReference type="ARBA" id="ARBA00022723"/>
    </source>
</evidence>
<dbReference type="STRING" id="97972.A0A2V1E4N0"/>
<evidence type="ECO:0000256" key="6">
    <source>
        <dbReference type="ARBA" id="ARBA00023242"/>
    </source>
</evidence>
<dbReference type="PROSITE" id="PS00463">
    <property type="entry name" value="ZN2_CY6_FUNGAL_1"/>
    <property type="match status" value="1"/>
</dbReference>
<dbReference type="GO" id="GO:0003677">
    <property type="term" value="F:DNA binding"/>
    <property type="evidence" value="ECO:0007669"/>
    <property type="project" value="UniProtKB-KW"/>
</dbReference>
<gene>
    <name evidence="8" type="ORF">DM02DRAFT_99661</name>
</gene>
<evidence type="ECO:0000313" key="9">
    <source>
        <dbReference type="Proteomes" id="UP000244855"/>
    </source>
</evidence>
<keyword evidence="1" id="KW-0479">Metal-binding</keyword>
<keyword evidence="9" id="KW-1185">Reference proteome</keyword>
<dbReference type="Gene3D" id="4.10.240.10">
    <property type="entry name" value="Zn(2)-C6 fungal-type DNA-binding domain"/>
    <property type="match status" value="1"/>
</dbReference>
<evidence type="ECO:0000256" key="2">
    <source>
        <dbReference type="ARBA" id="ARBA00022833"/>
    </source>
</evidence>
<protein>
    <recommendedName>
        <fullName evidence="7">Zn(2)-C6 fungal-type domain-containing protein</fullName>
    </recommendedName>
</protein>
<name>A0A2V1E4N0_9PLEO</name>
<dbReference type="InterPro" id="IPR001138">
    <property type="entry name" value="Zn2Cys6_DnaBD"/>
</dbReference>
<accession>A0A2V1E4N0</accession>
<dbReference type="CDD" id="cd00067">
    <property type="entry name" value="GAL4"/>
    <property type="match status" value="1"/>
</dbReference>
<dbReference type="PROSITE" id="PS50048">
    <property type="entry name" value="ZN2_CY6_FUNGAL_2"/>
    <property type="match status" value="1"/>
</dbReference>
<feature type="domain" description="Zn(2)-C6 fungal-type" evidence="7">
    <location>
        <begin position="21"/>
        <end position="49"/>
    </location>
</feature>
<dbReference type="EMBL" id="KZ805314">
    <property type="protein sequence ID" value="PVI05431.1"/>
    <property type="molecule type" value="Genomic_DNA"/>
</dbReference>